<evidence type="ECO:0000313" key="1">
    <source>
        <dbReference type="EMBL" id="MFC7148400.1"/>
    </source>
</evidence>
<proteinExistence type="predicted"/>
<dbReference type="GO" id="GO:0016787">
    <property type="term" value="F:hydrolase activity"/>
    <property type="evidence" value="ECO:0007669"/>
    <property type="project" value="UniProtKB-KW"/>
</dbReference>
<dbReference type="EC" id="3.4.23.-" evidence="1"/>
<evidence type="ECO:0000313" key="2">
    <source>
        <dbReference type="Proteomes" id="UP001596378"/>
    </source>
</evidence>
<dbReference type="InterPro" id="IPR021109">
    <property type="entry name" value="Peptidase_aspartic_dom_sf"/>
</dbReference>
<organism evidence="1 2">
    <name type="scientific">Cohnella cellulosilytica</name>
    <dbReference type="NCBI Taxonomy" id="986710"/>
    <lineage>
        <taxon>Bacteria</taxon>
        <taxon>Bacillati</taxon>
        <taxon>Bacillota</taxon>
        <taxon>Bacilli</taxon>
        <taxon>Bacillales</taxon>
        <taxon>Paenibacillaceae</taxon>
        <taxon>Cohnella</taxon>
    </lineage>
</organism>
<gene>
    <name evidence="1" type="ORF">ACFQMJ_07680</name>
</gene>
<comment type="caution">
    <text evidence="1">The sequence shown here is derived from an EMBL/GenBank/DDBJ whole genome shotgun (WGS) entry which is preliminary data.</text>
</comment>
<accession>A0ABW2F5A4</accession>
<dbReference type="Gene3D" id="2.40.70.10">
    <property type="entry name" value="Acid Proteases"/>
    <property type="match status" value="1"/>
</dbReference>
<reference evidence="2" key="1">
    <citation type="journal article" date="2019" name="Int. J. Syst. Evol. Microbiol.">
        <title>The Global Catalogue of Microorganisms (GCM) 10K type strain sequencing project: providing services to taxonomists for standard genome sequencing and annotation.</title>
        <authorList>
            <consortium name="The Broad Institute Genomics Platform"/>
            <consortium name="The Broad Institute Genome Sequencing Center for Infectious Disease"/>
            <person name="Wu L."/>
            <person name="Ma J."/>
        </authorList>
    </citation>
    <scope>NUCLEOTIDE SEQUENCE [LARGE SCALE GENOMIC DNA]</scope>
    <source>
        <strain evidence="2">KCTC 12907</strain>
    </source>
</reference>
<sequence>MNLNVNLGLPFVSVTVMFRGQKLKLERVLLDTGSAGTIFKADVVGAIGVVPESKDVVDSIRGVGGIEYVYTKNFDTIEFDGICIGNFQIEIGSMEYGGINLDGIIGFDFIRAAGLIIDSVRMLAYSDS</sequence>
<dbReference type="RefSeq" id="WP_378045286.1">
    <property type="nucleotide sequence ID" value="NZ_JBHMDN010000007.1"/>
</dbReference>
<keyword evidence="1" id="KW-0378">Hydrolase</keyword>
<dbReference type="EMBL" id="JBHTAI010000004">
    <property type="protein sequence ID" value="MFC7148400.1"/>
    <property type="molecule type" value="Genomic_DNA"/>
</dbReference>
<name>A0ABW2F5A4_9BACL</name>
<keyword evidence="2" id="KW-1185">Reference proteome</keyword>
<dbReference type="Proteomes" id="UP001596378">
    <property type="component" value="Unassembled WGS sequence"/>
</dbReference>
<protein>
    <submittedName>
        <fullName evidence="1">Retropepsin-like aspartic protease</fullName>
        <ecNumber evidence="1">3.4.23.-</ecNumber>
    </submittedName>
</protein>
<dbReference type="SUPFAM" id="SSF50630">
    <property type="entry name" value="Acid proteases"/>
    <property type="match status" value="1"/>
</dbReference>
<dbReference type="Pfam" id="PF13650">
    <property type="entry name" value="Asp_protease_2"/>
    <property type="match status" value="1"/>
</dbReference>